<feature type="transmembrane region" description="Helical" evidence="9">
    <location>
        <begin position="46"/>
        <end position="63"/>
    </location>
</feature>
<dbReference type="RefSeq" id="XP_002115296.1">
    <property type="nucleotide sequence ID" value="XM_002115260.1"/>
</dbReference>
<reference evidence="10 11" key="1">
    <citation type="journal article" date="2008" name="Nature">
        <title>The Trichoplax genome and the nature of placozoans.</title>
        <authorList>
            <person name="Srivastava M."/>
            <person name="Begovic E."/>
            <person name="Chapman J."/>
            <person name="Putnam N.H."/>
            <person name="Hellsten U."/>
            <person name="Kawashima T."/>
            <person name="Kuo A."/>
            <person name="Mitros T."/>
            <person name="Salamov A."/>
            <person name="Carpenter M.L."/>
            <person name="Signorovitch A.Y."/>
            <person name="Moreno M.A."/>
            <person name="Kamm K."/>
            <person name="Grimwood J."/>
            <person name="Schmutz J."/>
            <person name="Shapiro H."/>
            <person name="Grigoriev I.V."/>
            <person name="Buss L.W."/>
            <person name="Schierwater B."/>
            <person name="Dellaporta S.L."/>
            <person name="Rokhsar D.S."/>
        </authorList>
    </citation>
    <scope>NUCLEOTIDE SEQUENCE [LARGE SCALE GENOMIC DNA]</scope>
    <source>
        <strain evidence="10 11">Grell-BS-1999</strain>
    </source>
</reference>
<dbReference type="PANTHER" id="PTHR15301">
    <property type="entry name" value="INSULIN-INDUCED GENE 1"/>
    <property type="match status" value="1"/>
</dbReference>
<evidence type="ECO:0008006" key="12">
    <source>
        <dbReference type="Google" id="ProtNLM"/>
    </source>
</evidence>
<dbReference type="EMBL" id="DS985250">
    <property type="protein sequence ID" value="EDV22141.1"/>
    <property type="molecule type" value="Genomic_DNA"/>
</dbReference>
<evidence type="ECO:0000256" key="4">
    <source>
        <dbReference type="ARBA" id="ARBA00022692"/>
    </source>
</evidence>
<evidence type="ECO:0000256" key="6">
    <source>
        <dbReference type="ARBA" id="ARBA00022989"/>
    </source>
</evidence>
<organism evidence="10 11">
    <name type="scientific">Trichoplax adhaerens</name>
    <name type="common">Trichoplax reptans</name>
    <dbReference type="NCBI Taxonomy" id="10228"/>
    <lineage>
        <taxon>Eukaryota</taxon>
        <taxon>Metazoa</taxon>
        <taxon>Placozoa</taxon>
        <taxon>Uniplacotomia</taxon>
        <taxon>Trichoplacea</taxon>
        <taxon>Trichoplacidae</taxon>
        <taxon>Trichoplax</taxon>
    </lineage>
</organism>
<dbReference type="AlphaFoldDB" id="B3S4T4"/>
<dbReference type="CTD" id="6756638"/>
<evidence type="ECO:0000313" key="10">
    <source>
        <dbReference type="EMBL" id="EDV22141.1"/>
    </source>
</evidence>
<feature type="transmembrane region" description="Helical" evidence="9">
    <location>
        <begin position="133"/>
        <end position="156"/>
    </location>
</feature>
<keyword evidence="8" id="KW-1207">Sterol metabolism</keyword>
<evidence type="ECO:0000256" key="1">
    <source>
        <dbReference type="ARBA" id="ARBA00004477"/>
    </source>
</evidence>
<evidence type="ECO:0000256" key="7">
    <source>
        <dbReference type="ARBA" id="ARBA00023136"/>
    </source>
</evidence>
<proteinExistence type="inferred from homology"/>
<name>B3S4T4_TRIAD</name>
<comment type="similarity">
    <text evidence="2">Belongs to the INSIG family.</text>
</comment>
<dbReference type="GO" id="GO:0032937">
    <property type="term" value="C:SREBP-SCAP-Insig complex"/>
    <property type="evidence" value="ECO:0000318"/>
    <property type="project" value="GO_Central"/>
</dbReference>
<keyword evidence="3" id="KW-0153">Cholesterol metabolism</keyword>
<dbReference type="GO" id="GO:0006695">
    <property type="term" value="P:cholesterol biosynthetic process"/>
    <property type="evidence" value="ECO:0000318"/>
    <property type="project" value="GO_Central"/>
</dbReference>
<keyword evidence="11" id="KW-1185">Reference proteome</keyword>
<keyword evidence="8" id="KW-0443">Lipid metabolism</keyword>
<sequence>MHFLLRTLIVFVVGVLLSLALLILQIERNVALFPPGVLSDLSSIPWWVPISCGAGAATIGLSLPKMDEWFQRKYDYHHDQVEWVGVLRCVGIFVGITYASTLAYNSVIAKFSVSLSLMAIGQWWLFDRSVSGFVLGVAVSFTATAVTQIIVHYGIFSFSKPDFLSIRSWLPGVFFSATIAIGSLGRQLAQVTFHLSVYQFQ</sequence>
<feature type="transmembrane region" description="Helical" evidence="9">
    <location>
        <begin position="83"/>
        <end position="101"/>
    </location>
</feature>
<dbReference type="GO" id="GO:0036316">
    <property type="term" value="P:SREBP-SCAP complex retention in endoplasmic reticulum"/>
    <property type="evidence" value="ECO:0000318"/>
    <property type="project" value="GO_Central"/>
</dbReference>
<dbReference type="Proteomes" id="UP000009022">
    <property type="component" value="Unassembled WGS sequence"/>
</dbReference>
<keyword evidence="6 9" id="KW-1133">Transmembrane helix</keyword>
<dbReference type="KEGG" id="tad:TRIADDRAFT_29414"/>
<keyword evidence="4 9" id="KW-0812">Transmembrane</keyword>
<dbReference type="eggNOG" id="KOG4363">
    <property type="taxonomic scope" value="Eukaryota"/>
</dbReference>
<feature type="transmembrane region" description="Helical" evidence="9">
    <location>
        <begin position="7"/>
        <end position="26"/>
    </location>
</feature>
<evidence type="ECO:0000313" key="11">
    <source>
        <dbReference type="Proteomes" id="UP000009022"/>
    </source>
</evidence>
<accession>B3S4T4</accession>
<dbReference type="InterPro" id="IPR025929">
    <property type="entry name" value="INSIG_fam"/>
</dbReference>
<dbReference type="PANTHER" id="PTHR15301:SF3">
    <property type="entry name" value="PROTEIN NSG1-RELATED"/>
    <property type="match status" value="1"/>
</dbReference>
<keyword evidence="7 9" id="KW-0472">Membrane</keyword>
<keyword evidence="5" id="KW-0256">Endoplasmic reticulum</keyword>
<dbReference type="OMA" id="LGESHEF"/>
<dbReference type="GeneID" id="6756638"/>
<dbReference type="OrthoDB" id="205546at2759"/>
<evidence type="ECO:0000256" key="5">
    <source>
        <dbReference type="ARBA" id="ARBA00022824"/>
    </source>
</evidence>
<feature type="transmembrane region" description="Helical" evidence="9">
    <location>
        <begin position="168"/>
        <end position="185"/>
    </location>
</feature>
<dbReference type="STRING" id="10228.B3S4T4"/>
<keyword evidence="8" id="KW-0753">Steroid metabolism</keyword>
<evidence type="ECO:0000256" key="3">
    <source>
        <dbReference type="ARBA" id="ARBA00022548"/>
    </source>
</evidence>
<dbReference type="PhylomeDB" id="B3S4T4"/>
<dbReference type="HOGENOM" id="CLU_092922_0_0_1"/>
<evidence type="ECO:0000256" key="9">
    <source>
        <dbReference type="SAM" id="Phobius"/>
    </source>
</evidence>
<dbReference type="GO" id="GO:0032933">
    <property type="term" value="P:SREBP signaling pathway"/>
    <property type="evidence" value="ECO:0000318"/>
    <property type="project" value="GO_Central"/>
</dbReference>
<dbReference type="GO" id="GO:0032869">
    <property type="term" value="P:cellular response to insulin stimulus"/>
    <property type="evidence" value="ECO:0000318"/>
    <property type="project" value="GO_Central"/>
</dbReference>
<evidence type="ECO:0000256" key="8">
    <source>
        <dbReference type="ARBA" id="ARBA00023166"/>
    </source>
</evidence>
<feature type="transmembrane region" description="Helical" evidence="9">
    <location>
        <begin position="107"/>
        <end position="126"/>
    </location>
</feature>
<gene>
    <name evidence="10" type="ORF">TRIADDRAFT_29414</name>
</gene>
<evidence type="ECO:0000256" key="2">
    <source>
        <dbReference type="ARBA" id="ARBA00007475"/>
    </source>
</evidence>
<comment type="subcellular location">
    <subcellularLocation>
        <location evidence="1">Endoplasmic reticulum membrane</location>
        <topology evidence="1">Multi-pass membrane protein</topology>
    </subcellularLocation>
</comment>
<protein>
    <recommendedName>
        <fullName evidence="12">Insulin-induced gene 1 protein</fullName>
    </recommendedName>
</protein>
<dbReference type="GO" id="GO:0005783">
    <property type="term" value="C:endoplasmic reticulum"/>
    <property type="evidence" value="ECO:0000318"/>
    <property type="project" value="GO_Central"/>
</dbReference>
<dbReference type="Pfam" id="PF07281">
    <property type="entry name" value="INSIG"/>
    <property type="match status" value="1"/>
</dbReference>
<dbReference type="InParanoid" id="B3S4T4"/>